<name>A0A5B7HNP5_PORTR</name>
<gene>
    <name evidence="2" type="ORF">E2C01_065098</name>
</gene>
<feature type="region of interest" description="Disordered" evidence="1">
    <location>
        <begin position="26"/>
        <end position="48"/>
    </location>
</feature>
<dbReference type="Proteomes" id="UP000324222">
    <property type="component" value="Unassembled WGS sequence"/>
</dbReference>
<keyword evidence="3" id="KW-1185">Reference proteome</keyword>
<feature type="compositionally biased region" description="Polar residues" evidence="1">
    <location>
        <begin position="118"/>
        <end position="132"/>
    </location>
</feature>
<evidence type="ECO:0000313" key="2">
    <source>
        <dbReference type="EMBL" id="MPC70837.1"/>
    </source>
</evidence>
<dbReference type="AlphaFoldDB" id="A0A5B7HNP5"/>
<feature type="region of interest" description="Disordered" evidence="1">
    <location>
        <begin position="114"/>
        <end position="153"/>
    </location>
</feature>
<evidence type="ECO:0000256" key="1">
    <source>
        <dbReference type="SAM" id="MobiDB-lite"/>
    </source>
</evidence>
<comment type="caution">
    <text evidence="2">The sequence shown here is derived from an EMBL/GenBank/DDBJ whole genome shotgun (WGS) entry which is preliminary data.</text>
</comment>
<accession>A0A5B7HNP5</accession>
<protein>
    <recommendedName>
        <fullName evidence="4">Peptidase A2 domain-containing protein</fullName>
    </recommendedName>
</protein>
<dbReference type="EMBL" id="VSRR010031812">
    <property type="protein sequence ID" value="MPC70837.1"/>
    <property type="molecule type" value="Genomic_DNA"/>
</dbReference>
<dbReference type="OrthoDB" id="6342757at2759"/>
<evidence type="ECO:0000313" key="3">
    <source>
        <dbReference type="Proteomes" id="UP000324222"/>
    </source>
</evidence>
<sequence>MAEYSHSDVLQILQIIEDNCRQEAAERRQEEEQRRQEDERRESQRKKEFQQLLSVCATSCYKQEKKRSTYQGHPQHLRRNVTAVRTRILRTNAPPQTLYVATGGHYDQCCLKSKDKGSPSTQTGKTITTAALTPQGHKGTSAKRVHSASRSPSTTSLPVVITFILYKGTSNLVMLPDTGADENTIGPRHLQDIGLSINELKPSPDSSRFTTDASVMMPALGSFLVDLKVKEKTTRAWIDAHAGTPVPLLSYKSCRDLALIPAEFPQLIS</sequence>
<organism evidence="2 3">
    <name type="scientific">Portunus trituberculatus</name>
    <name type="common">Swimming crab</name>
    <name type="synonym">Neptunus trituberculatus</name>
    <dbReference type="NCBI Taxonomy" id="210409"/>
    <lineage>
        <taxon>Eukaryota</taxon>
        <taxon>Metazoa</taxon>
        <taxon>Ecdysozoa</taxon>
        <taxon>Arthropoda</taxon>
        <taxon>Crustacea</taxon>
        <taxon>Multicrustacea</taxon>
        <taxon>Malacostraca</taxon>
        <taxon>Eumalacostraca</taxon>
        <taxon>Eucarida</taxon>
        <taxon>Decapoda</taxon>
        <taxon>Pleocyemata</taxon>
        <taxon>Brachyura</taxon>
        <taxon>Eubrachyura</taxon>
        <taxon>Portunoidea</taxon>
        <taxon>Portunidae</taxon>
        <taxon>Portuninae</taxon>
        <taxon>Portunus</taxon>
    </lineage>
</organism>
<reference evidence="2 3" key="1">
    <citation type="submission" date="2019-05" db="EMBL/GenBank/DDBJ databases">
        <title>Another draft genome of Portunus trituberculatus and its Hox gene families provides insights of decapod evolution.</title>
        <authorList>
            <person name="Jeong J.-H."/>
            <person name="Song I."/>
            <person name="Kim S."/>
            <person name="Choi T."/>
            <person name="Kim D."/>
            <person name="Ryu S."/>
            <person name="Kim W."/>
        </authorList>
    </citation>
    <scope>NUCLEOTIDE SEQUENCE [LARGE SCALE GENOMIC DNA]</scope>
    <source>
        <tissue evidence="2">Muscle</tissue>
    </source>
</reference>
<proteinExistence type="predicted"/>
<evidence type="ECO:0008006" key="4">
    <source>
        <dbReference type="Google" id="ProtNLM"/>
    </source>
</evidence>